<sequence>MGRKSDPVAKAKNAIAENTQVYQRMNFLHQAAILLANIPKEATTAELAAKDHSTHPKSAVNSSRIDTTQEPALSPLSRHYCNTMKQISRKLVLRLDPNVKRSICKTCENILIPSVTSSTRVKSRPQKNITITCRSCNTKKRLVSKRGHELWTNKSKDKQVER</sequence>
<dbReference type="InterPro" id="IPR007175">
    <property type="entry name" value="Rpr2/Snm1/Rpp21"/>
</dbReference>
<comment type="similarity">
    <text evidence="4">Belongs to the eukaryotic/archaeal RNase P protein component 4 family.</text>
</comment>
<evidence type="ECO:0000256" key="4">
    <source>
        <dbReference type="ARBA" id="ARBA00038402"/>
    </source>
</evidence>
<dbReference type="GO" id="GO:0046872">
    <property type="term" value="F:metal ion binding"/>
    <property type="evidence" value="ECO:0007669"/>
    <property type="project" value="UniProtKB-KW"/>
</dbReference>
<proteinExistence type="inferred from homology"/>
<evidence type="ECO:0000256" key="2">
    <source>
        <dbReference type="ARBA" id="ARBA00022723"/>
    </source>
</evidence>
<evidence type="ECO:0000313" key="5">
    <source>
        <dbReference type="EMBL" id="KAG2180207.1"/>
    </source>
</evidence>
<dbReference type="Gene3D" id="6.20.50.20">
    <property type="match status" value="1"/>
</dbReference>
<reference evidence="5" key="1">
    <citation type="submission" date="2020-12" db="EMBL/GenBank/DDBJ databases">
        <title>Metabolic potential, ecology and presence of endohyphal bacteria is reflected in genomic diversity of Mucoromycotina.</title>
        <authorList>
            <person name="Muszewska A."/>
            <person name="Okrasinska A."/>
            <person name="Steczkiewicz K."/>
            <person name="Drgas O."/>
            <person name="Orlowska M."/>
            <person name="Perlinska-Lenart U."/>
            <person name="Aleksandrzak-Piekarczyk T."/>
            <person name="Szatraj K."/>
            <person name="Zielenkiewicz U."/>
            <person name="Pilsyk S."/>
            <person name="Malc E."/>
            <person name="Mieczkowski P."/>
            <person name="Kruszewska J.S."/>
            <person name="Biernat P."/>
            <person name="Pawlowska J."/>
        </authorList>
    </citation>
    <scope>NUCLEOTIDE SEQUENCE</scope>
    <source>
        <strain evidence="5">WA0000067209</strain>
    </source>
</reference>
<dbReference type="GO" id="GO:0005655">
    <property type="term" value="C:nucleolar ribonuclease P complex"/>
    <property type="evidence" value="ECO:0007669"/>
    <property type="project" value="TreeGrafter"/>
</dbReference>
<evidence type="ECO:0000313" key="6">
    <source>
        <dbReference type="Proteomes" id="UP000654370"/>
    </source>
</evidence>
<evidence type="ECO:0000256" key="1">
    <source>
        <dbReference type="ARBA" id="ARBA00022694"/>
    </source>
</evidence>
<dbReference type="GO" id="GO:0008033">
    <property type="term" value="P:tRNA processing"/>
    <property type="evidence" value="ECO:0007669"/>
    <property type="project" value="UniProtKB-KW"/>
</dbReference>
<comment type="caution">
    <text evidence="5">The sequence shown here is derived from an EMBL/GenBank/DDBJ whole genome shotgun (WGS) entry which is preliminary data.</text>
</comment>
<keyword evidence="1" id="KW-0819">tRNA processing</keyword>
<dbReference type="PANTHER" id="PTHR14742">
    <property type="entry name" value="RIBONUCLEASE P SUBUNIT P21"/>
    <property type="match status" value="1"/>
</dbReference>
<dbReference type="Proteomes" id="UP000654370">
    <property type="component" value="Unassembled WGS sequence"/>
</dbReference>
<keyword evidence="2" id="KW-0479">Metal-binding</keyword>
<name>A0A8H7PTS9_MORIS</name>
<dbReference type="OrthoDB" id="128536at2759"/>
<dbReference type="PANTHER" id="PTHR14742:SF0">
    <property type="entry name" value="RIBONUCLEASE P PROTEIN SUBUNIT P21"/>
    <property type="match status" value="1"/>
</dbReference>
<organism evidence="5 6">
    <name type="scientific">Mortierella isabellina</name>
    <name type="common">Filamentous fungus</name>
    <name type="synonym">Umbelopsis isabellina</name>
    <dbReference type="NCBI Taxonomy" id="91625"/>
    <lineage>
        <taxon>Eukaryota</taxon>
        <taxon>Fungi</taxon>
        <taxon>Fungi incertae sedis</taxon>
        <taxon>Mucoromycota</taxon>
        <taxon>Mucoromycotina</taxon>
        <taxon>Umbelopsidomycetes</taxon>
        <taxon>Umbelopsidales</taxon>
        <taxon>Umbelopsidaceae</taxon>
        <taxon>Umbelopsis</taxon>
    </lineage>
</organism>
<accession>A0A8H7PTS9</accession>
<dbReference type="Pfam" id="PF04032">
    <property type="entry name" value="Rpr2"/>
    <property type="match status" value="1"/>
</dbReference>
<keyword evidence="6" id="KW-1185">Reference proteome</keyword>
<dbReference type="AlphaFoldDB" id="A0A8H7PTS9"/>
<dbReference type="EMBL" id="JAEPQZ010000006">
    <property type="protein sequence ID" value="KAG2180207.1"/>
    <property type="molecule type" value="Genomic_DNA"/>
</dbReference>
<keyword evidence="3" id="KW-0862">Zinc</keyword>
<evidence type="ECO:0000256" key="3">
    <source>
        <dbReference type="ARBA" id="ARBA00022833"/>
    </source>
</evidence>
<protein>
    <submittedName>
        <fullName evidence="5">Uncharacterized protein</fullName>
    </submittedName>
</protein>
<gene>
    <name evidence="5" type="ORF">INT43_003996</name>
</gene>